<name>A0A323UTY0_9RHOO</name>
<dbReference type="EMBL" id="QKOE01000013">
    <property type="protein sequence ID" value="PZA15473.1"/>
    <property type="molecule type" value="Genomic_DNA"/>
</dbReference>
<reference evidence="1 2" key="1">
    <citation type="submission" date="2018-06" db="EMBL/GenBank/DDBJ databases">
        <title>Azoarcus communis strain SWub3 genome.</title>
        <authorList>
            <person name="Zorraquino Salvo V."/>
            <person name="Toubiana D."/>
            <person name="Blumwald E."/>
        </authorList>
    </citation>
    <scope>NUCLEOTIDE SEQUENCE [LARGE SCALE GENOMIC DNA]</scope>
    <source>
        <strain evidence="1 2">SWub3</strain>
    </source>
</reference>
<proteinExistence type="predicted"/>
<dbReference type="Pfam" id="PF03692">
    <property type="entry name" value="CxxCxxCC"/>
    <property type="match status" value="1"/>
</dbReference>
<dbReference type="Proteomes" id="UP000248259">
    <property type="component" value="Unassembled WGS sequence"/>
</dbReference>
<keyword evidence="2" id="KW-1185">Reference proteome</keyword>
<dbReference type="PANTHER" id="PTHR36931:SF1">
    <property type="entry name" value="UPF0153 PROTEIN YEIW"/>
    <property type="match status" value="1"/>
</dbReference>
<gene>
    <name evidence="1" type="ORF">DNK49_16025</name>
</gene>
<comment type="caution">
    <text evidence="1">The sequence shown here is derived from an EMBL/GenBank/DDBJ whole genome shotgun (WGS) entry which is preliminary data.</text>
</comment>
<dbReference type="AlphaFoldDB" id="A0A323UTY0"/>
<evidence type="ECO:0000313" key="1">
    <source>
        <dbReference type="EMBL" id="PZA15473.1"/>
    </source>
</evidence>
<evidence type="ECO:0000313" key="2">
    <source>
        <dbReference type="Proteomes" id="UP000248259"/>
    </source>
</evidence>
<dbReference type="InterPro" id="IPR005358">
    <property type="entry name" value="Puta_zinc/iron-chelating_dom"/>
</dbReference>
<dbReference type="RefSeq" id="WP_110526735.1">
    <property type="nucleotide sequence ID" value="NZ_QKOE01000013.1"/>
</dbReference>
<dbReference type="InterPro" id="IPR052572">
    <property type="entry name" value="UPF0153_domain"/>
</dbReference>
<dbReference type="PANTHER" id="PTHR36931">
    <property type="entry name" value="UPF0153 PROTEIN YEIW"/>
    <property type="match status" value="1"/>
</dbReference>
<sequence length="107" mass="11603">MECRPGCAACCIAPSISSPIPGMELGKPAGVRCVQLDEQDGCRLFGDSRRPRVCGSLQPSIEMCGTSRGEALRWLAQLERLTTTPPSPDTKTRPHTLFRCDATNMPL</sequence>
<organism evidence="1 2">
    <name type="scientific">Parazoarcus communis SWub3 = DSM 12120</name>
    <dbReference type="NCBI Taxonomy" id="1121029"/>
    <lineage>
        <taxon>Bacteria</taxon>
        <taxon>Pseudomonadati</taxon>
        <taxon>Pseudomonadota</taxon>
        <taxon>Betaproteobacteria</taxon>
        <taxon>Rhodocyclales</taxon>
        <taxon>Zoogloeaceae</taxon>
        <taxon>Parazoarcus</taxon>
    </lineage>
</organism>
<protein>
    <submittedName>
        <fullName evidence="1">YkgJ family cysteine cluster protein</fullName>
    </submittedName>
</protein>
<accession>A0A323UTY0</accession>
<dbReference type="OrthoDB" id="9803986at2"/>